<dbReference type="GO" id="GO:0004843">
    <property type="term" value="F:cysteine-type deubiquitinase activity"/>
    <property type="evidence" value="ECO:0007669"/>
    <property type="project" value="UniProtKB-EC"/>
</dbReference>
<evidence type="ECO:0000256" key="2">
    <source>
        <dbReference type="ARBA" id="ARBA00009085"/>
    </source>
</evidence>
<proteinExistence type="inferred from homology"/>
<feature type="non-terminal residue" evidence="9">
    <location>
        <position position="174"/>
    </location>
</feature>
<comment type="similarity">
    <text evidence="2">Belongs to the peptidase C19 family.</text>
</comment>
<evidence type="ECO:0000256" key="4">
    <source>
        <dbReference type="ARBA" id="ARBA00022670"/>
    </source>
</evidence>
<evidence type="ECO:0000256" key="1">
    <source>
        <dbReference type="ARBA" id="ARBA00000707"/>
    </source>
</evidence>
<keyword evidence="4" id="KW-0645">Protease</keyword>
<evidence type="ECO:0000259" key="8">
    <source>
        <dbReference type="Pfam" id="PF14533"/>
    </source>
</evidence>
<sequence length="174" mass="20571">MTIKEEEVIDVILPKTALVDEILEVILQKLSLPWPTYRIRLYDVINYQIINEYESTDQLDTVQENLRKLYAEEIPQDEINLNTNDSVVKVFHFTEEPLSTHGVPFKFVIKTVRLRMRLGMNENDFQRIQIAIVASGEEPHYIDYDDFEWTDELLGLDYEKPEHARRLIDTDETI</sequence>
<dbReference type="Pfam" id="PF14533">
    <property type="entry name" value="USP7_C2"/>
    <property type="match status" value="1"/>
</dbReference>
<evidence type="ECO:0000313" key="10">
    <source>
        <dbReference type="Proteomes" id="UP000789396"/>
    </source>
</evidence>
<accession>A0A9N9H8S2</accession>
<feature type="domain" description="Ubiquitin carboxyl-terminal hydrolase C-terminal" evidence="8">
    <location>
        <begin position="2"/>
        <end position="158"/>
    </location>
</feature>
<dbReference type="GO" id="GO:0006508">
    <property type="term" value="P:proteolysis"/>
    <property type="evidence" value="ECO:0007669"/>
    <property type="project" value="UniProtKB-KW"/>
</dbReference>
<dbReference type="OrthoDB" id="289038at2759"/>
<dbReference type="EMBL" id="CAJVPZ010014199">
    <property type="protein sequence ID" value="CAG8655599.1"/>
    <property type="molecule type" value="Genomic_DNA"/>
</dbReference>
<evidence type="ECO:0000256" key="3">
    <source>
        <dbReference type="ARBA" id="ARBA00012759"/>
    </source>
</evidence>
<evidence type="ECO:0000313" key="9">
    <source>
        <dbReference type="EMBL" id="CAG8655599.1"/>
    </source>
</evidence>
<comment type="caution">
    <text evidence="9">The sequence shown here is derived from an EMBL/GenBank/DDBJ whole genome shotgun (WGS) entry which is preliminary data.</text>
</comment>
<keyword evidence="6" id="KW-0378">Hydrolase</keyword>
<comment type="catalytic activity">
    <reaction evidence="1">
        <text>Thiol-dependent hydrolysis of ester, thioester, amide, peptide and isopeptide bonds formed by the C-terminal Gly of ubiquitin (a 76-residue protein attached to proteins as an intracellular targeting signal).</text>
        <dbReference type="EC" id="3.4.19.12"/>
    </reaction>
</comment>
<keyword evidence="10" id="KW-1185">Reference proteome</keyword>
<evidence type="ECO:0000256" key="6">
    <source>
        <dbReference type="ARBA" id="ARBA00022801"/>
    </source>
</evidence>
<dbReference type="Proteomes" id="UP000789396">
    <property type="component" value="Unassembled WGS sequence"/>
</dbReference>
<reference evidence="9" key="1">
    <citation type="submission" date="2021-06" db="EMBL/GenBank/DDBJ databases">
        <authorList>
            <person name="Kallberg Y."/>
            <person name="Tangrot J."/>
            <person name="Rosling A."/>
        </authorList>
    </citation>
    <scope>NUCLEOTIDE SEQUENCE</scope>
    <source>
        <strain evidence="9">IN212</strain>
    </source>
</reference>
<name>A0A9N9H8S2_9GLOM</name>
<keyword evidence="5" id="KW-0833">Ubl conjugation pathway</keyword>
<dbReference type="InterPro" id="IPR029346">
    <property type="entry name" value="USP_C"/>
</dbReference>
<evidence type="ECO:0000256" key="5">
    <source>
        <dbReference type="ARBA" id="ARBA00022786"/>
    </source>
</evidence>
<dbReference type="AlphaFoldDB" id="A0A9N9H8S2"/>
<gene>
    <name evidence="9" type="ORF">RFULGI_LOCUS8645</name>
</gene>
<keyword evidence="7" id="KW-0788">Thiol protease</keyword>
<dbReference type="EC" id="3.4.19.12" evidence="3"/>
<evidence type="ECO:0000256" key="7">
    <source>
        <dbReference type="ARBA" id="ARBA00022807"/>
    </source>
</evidence>
<protein>
    <recommendedName>
        <fullName evidence="3">ubiquitinyl hydrolase 1</fullName>
        <ecNumber evidence="3">3.4.19.12</ecNumber>
    </recommendedName>
</protein>
<organism evidence="9 10">
    <name type="scientific">Racocetra fulgida</name>
    <dbReference type="NCBI Taxonomy" id="60492"/>
    <lineage>
        <taxon>Eukaryota</taxon>
        <taxon>Fungi</taxon>
        <taxon>Fungi incertae sedis</taxon>
        <taxon>Mucoromycota</taxon>
        <taxon>Glomeromycotina</taxon>
        <taxon>Glomeromycetes</taxon>
        <taxon>Diversisporales</taxon>
        <taxon>Gigasporaceae</taxon>
        <taxon>Racocetra</taxon>
    </lineage>
</organism>